<evidence type="ECO:0000256" key="3">
    <source>
        <dbReference type="ARBA" id="ARBA00022723"/>
    </source>
</evidence>
<dbReference type="RefSeq" id="WP_197138551.1">
    <property type="nucleotide sequence ID" value="NZ_SJPZ01000006.1"/>
</dbReference>
<name>A0A5C6FDL9_9PLAN</name>
<dbReference type="GO" id="GO:0046872">
    <property type="term" value="F:metal ion binding"/>
    <property type="evidence" value="ECO:0007669"/>
    <property type="project" value="UniProtKB-KW"/>
</dbReference>
<keyword evidence="3" id="KW-0479">Metal-binding</keyword>
<keyword evidence="2" id="KW-0808">Transferase</keyword>
<reference evidence="4 5" key="1">
    <citation type="submission" date="2019-02" db="EMBL/GenBank/DDBJ databases">
        <title>Deep-cultivation of Planctomycetes and their phenomic and genomic characterization uncovers novel biology.</title>
        <authorList>
            <person name="Wiegand S."/>
            <person name="Jogler M."/>
            <person name="Boedeker C."/>
            <person name="Pinto D."/>
            <person name="Vollmers J."/>
            <person name="Rivas-Marin E."/>
            <person name="Kohn T."/>
            <person name="Peeters S.H."/>
            <person name="Heuer A."/>
            <person name="Rast P."/>
            <person name="Oberbeckmann S."/>
            <person name="Bunk B."/>
            <person name="Jeske O."/>
            <person name="Meyerdierks A."/>
            <person name="Storesund J.E."/>
            <person name="Kallscheuer N."/>
            <person name="Luecker S."/>
            <person name="Lage O.M."/>
            <person name="Pohl T."/>
            <person name="Merkel B.J."/>
            <person name="Hornburger P."/>
            <person name="Mueller R.-W."/>
            <person name="Bruemmer F."/>
            <person name="Labrenz M."/>
            <person name="Spormann A.M."/>
            <person name="Op Den Camp H."/>
            <person name="Overmann J."/>
            <person name="Amann R."/>
            <person name="Jetten M.S.M."/>
            <person name="Mascher T."/>
            <person name="Medema M.H."/>
            <person name="Devos D.P."/>
            <person name="Kaster A.-K."/>
            <person name="Ovreas L."/>
            <person name="Rohde M."/>
            <person name="Galperin M.Y."/>
            <person name="Jogler C."/>
        </authorList>
    </citation>
    <scope>NUCLEOTIDE SEQUENCE [LARGE SCALE GENOMIC DNA]</scope>
    <source>
        <strain evidence="4 5">V7</strain>
    </source>
</reference>
<dbReference type="EMBL" id="SJPZ01000006">
    <property type="protein sequence ID" value="TWU59568.1"/>
    <property type="molecule type" value="Genomic_DNA"/>
</dbReference>
<dbReference type="Pfam" id="PF01501">
    <property type="entry name" value="Glyco_transf_8"/>
    <property type="match status" value="1"/>
</dbReference>
<dbReference type="GO" id="GO:0016757">
    <property type="term" value="F:glycosyltransferase activity"/>
    <property type="evidence" value="ECO:0007669"/>
    <property type="project" value="UniProtKB-KW"/>
</dbReference>
<dbReference type="InterPro" id="IPR050748">
    <property type="entry name" value="Glycosyltrans_8_dom-fam"/>
</dbReference>
<evidence type="ECO:0000313" key="5">
    <source>
        <dbReference type="Proteomes" id="UP000316476"/>
    </source>
</evidence>
<keyword evidence="1" id="KW-0328">Glycosyltransferase</keyword>
<protein>
    <submittedName>
        <fullName evidence="4">General stress protein A</fullName>
    </submittedName>
</protein>
<dbReference type="CDD" id="cd04194">
    <property type="entry name" value="GT8_A4GalT_like"/>
    <property type="match status" value="1"/>
</dbReference>
<proteinExistence type="predicted"/>
<comment type="caution">
    <text evidence="4">The sequence shown here is derived from an EMBL/GenBank/DDBJ whole genome shotgun (WGS) entry which is preliminary data.</text>
</comment>
<dbReference type="SUPFAM" id="SSF53448">
    <property type="entry name" value="Nucleotide-diphospho-sugar transferases"/>
    <property type="match status" value="1"/>
</dbReference>
<evidence type="ECO:0000256" key="1">
    <source>
        <dbReference type="ARBA" id="ARBA00022676"/>
    </source>
</evidence>
<dbReference type="PANTHER" id="PTHR13778">
    <property type="entry name" value="GLYCOSYLTRANSFERASE 8 DOMAIN-CONTAINING PROTEIN"/>
    <property type="match status" value="1"/>
</dbReference>
<dbReference type="PANTHER" id="PTHR13778:SF47">
    <property type="entry name" value="LIPOPOLYSACCHARIDE 1,3-GALACTOSYLTRANSFERASE"/>
    <property type="match status" value="1"/>
</dbReference>
<evidence type="ECO:0000256" key="2">
    <source>
        <dbReference type="ARBA" id="ARBA00022679"/>
    </source>
</evidence>
<accession>A0A5C6FDL9</accession>
<dbReference type="AlphaFoldDB" id="A0A5C6FDL9"/>
<dbReference type="Gene3D" id="3.90.550.10">
    <property type="entry name" value="Spore Coat Polysaccharide Biosynthesis Protein SpsA, Chain A"/>
    <property type="match status" value="1"/>
</dbReference>
<sequence>MDKIPIVLGADQGYFPGLLATVFTTLASSTDPKRFEFYVFDGGLAEASKQKIAQLICDFGNENSVQWLIPDPKHFDGLVSMHGNYLEYARLLLPTILNLEKVVWLDADVLVFRDCVELWDFDSCDLPIAASHEDARFECDVSNLDELGISRDAPYFNTGVMLMNLASLRSSNFTERAISYLKMHDGYYLFYDQSAINVVLYKRIAELPREFNFLNRLYKKKPTSEMVVEGGYNYHFLERPKPWQRYSGEPHAEIFYGIMSLLKEPMPLLDSFANRLNRLKWQFPRLAATYYRWTPRRLTAPNEMQMCESVWRQSADLKRISATGCFKYRLTHLSTAHGEASTIKTLSETRSQ</sequence>
<evidence type="ECO:0000313" key="4">
    <source>
        <dbReference type="EMBL" id="TWU59568.1"/>
    </source>
</evidence>
<dbReference type="InterPro" id="IPR002495">
    <property type="entry name" value="Glyco_trans_8"/>
</dbReference>
<organism evidence="4 5">
    <name type="scientific">Crateriforma conspicua</name>
    <dbReference type="NCBI Taxonomy" id="2527996"/>
    <lineage>
        <taxon>Bacteria</taxon>
        <taxon>Pseudomonadati</taxon>
        <taxon>Planctomycetota</taxon>
        <taxon>Planctomycetia</taxon>
        <taxon>Planctomycetales</taxon>
        <taxon>Planctomycetaceae</taxon>
        <taxon>Crateriforma</taxon>
    </lineage>
</organism>
<dbReference type="Proteomes" id="UP000316476">
    <property type="component" value="Unassembled WGS sequence"/>
</dbReference>
<dbReference type="InterPro" id="IPR029044">
    <property type="entry name" value="Nucleotide-diphossugar_trans"/>
</dbReference>
<gene>
    <name evidence="4" type="primary">gspA_2</name>
    <name evidence="4" type="ORF">V7x_55590</name>
</gene>